<evidence type="ECO:0008006" key="3">
    <source>
        <dbReference type="Google" id="ProtNLM"/>
    </source>
</evidence>
<keyword evidence="2" id="KW-1185">Reference proteome</keyword>
<dbReference type="RefSeq" id="WP_049699221.1">
    <property type="nucleotide sequence ID" value="NZ_JAQDQF010000008.1"/>
</dbReference>
<accession>A0ABR5IBQ9</accession>
<dbReference type="EMBL" id="LDTZ01000017">
    <property type="protein sequence ID" value="KNA91048.1"/>
    <property type="molecule type" value="Genomic_DNA"/>
</dbReference>
<gene>
    <name evidence="1" type="ORF">ABW18_12160</name>
</gene>
<evidence type="ECO:0000313" key="1">
    <source>
        <dbReference type="EMBL" id="KNA91048.1"/>
    </source>
</evidence>
<sequence length="203" mass="22595">MTVRRFDDASVADWLMADGRDWPRAVTRGPRGFDAYARLLHIPDPAFPGQRETDVESVSGPGDLWQIAVAVEDLRPHTTTPDEIYYLIWAGCGYPELLSDGVPIVEIRDELGASMRDYHLFVGDTDMLGWLPPEPEPTPRHGHSILPAPAFVWPADRAWCFTEDIDPHFATIGASAAAIADLLRDTRIDTVADDPDVSPPFYR</sequence>
<proteinExistence type="predicted"/>
<protein>
    <recommendedName>
        <fullName evidence="3">DUF2716 domain-containing protein</fullName>
    </recommendedName>
</protein>
<name>A0ABR5IBQ9_9ACTN</name>
<organism evidence="1 2">
    <name type="scientific">Gordonia jacobaea</name>
    <dbReference type="NCBI Taxonomy" id="122202"/>
    <lineage>
        <taxon>Bacteria</taxon>
        <taxon>Bacillati</taxon>
        <taxon>Actinomycetota</taxon>
        <taxon>Actinomycetes</taxon>
        <taxon>Mycobacteriales</taxon>
        <taxon>Gordoniaceae</taxon>
        <taxon>Gordonia</taxon>
    </lineage>
</organism>
<reference evidence="1 2" key="1">
    <citation type="submission" date="2015-05" db="EMBL/GenBank/DDBJ databases">
        <title>Draft genome sequence of the bacterium Gordonia jacobaea a new member of the Gordonia genus.</title>
        <authorList>
            <person name="Jimenez-Galisteo G."/>
            <person name="Dominguez A."/>
            <person name="Munoz E."/>
            <person name="Vinas M."/>
        </authorList>
    </citation>
    <scope>NUCLEOTIDE SEQUENCE [LARGE SCALE GENOMIC DNA]</scope>
    <source>
        <strain evidence="2">mv1</strain>
    </source>
</reference>
<comment type="caution">
    <text evidence="1">The sequence shown here is derived from an EMBL/GenBank/DDBJ whole genome shotgun (WGS) entry which is preliminary data.</text>
</comment>
<evidence type="ECO:0000313" key="2">
    <source>
        <dbReference type="Proteomes" id="UP000037247"/>
    </source>
</evidence>
<dbReference type="Proteomes" id="UP000037247">
    <property type="component" value="Unassembled WGS sequence"/>
</dbReference>